<sequence>MSMCEAQKVTIHIKKETVEVKKICRENDDSAEVADPQYELSFEKLNKNGKSYVLESKINDVFPLSYNAMNKFRGSEKFVGLESLVHHNAYYDVVLGRTGGTRFANESFKGKRLMEESREVDMDYSHFISSILTLAEKFGSLENDSDCYIEEENDPEYEQFLKNVKEHEKSYVFLINRAGSPGVIKYESEFSFDEKCHSEPRRGLRSEIKQGCGRPNWMPHVESQHKYLLRSTSVEMNTNLIPRKSKKEVNNQKVEAASEMVPDLDYLNFLQSTKFADDFLVFTFGGDTIVYEKLDLVKENSDDEHSSEVKIIDVTAFYKEGKSKPSVNTSPEMNEDIFQNPIGETVQSMFRQELVSVLRKPYDKEEHNKLLQDVKIRKREDRHMDLRGGRERSCSTGKVGKSYLDRYPGLRKQLLNFEDDRPKCLNLLRGFFFWLQVLNHSDF</sequence>
<dbReference type="OrthoDB" id="298344at2759"/>
<dbReference type="Proteomes" id="UP000250235">
    <property type="component" value="Unassembled WGS sequence"/>
</dbReference>
<keyword evidence="2" id="KW-1185">Reference proteome</keyword>
<dbReference type="AlphaFoldDB" id="A0A2Z7AUS9"/>
<reference evidence="1 2" key="1">
    <citation type="journal article" date="2015" name="Proc. Natl. Acad. Sci. U.S.A.">
        <title>The resurrection genome of Boea hygrometrica: A blueprint for survival of dehydration.</title>
        <authorList>
            <person name="Xiao L."/>
            <person name="Yang G."/>
            <person name="Zhang L."/>
            <person name="Yang X."/>
            <person name="Zhao S."/>
            <person name="Ji Z."/>
            <person name="Zhou Q."/>
            <person name="Hu M."/>
            <person name="Wang Y."/>
            <person name="Chen M."/>
            <person name="Xu Y."/>
            <person name="Jin H."/>
            <person name="Xiao X."/>
            <person name="Hu G."/>
            <person name="Bao F."/>
            <person name="Hu Y."/>
            <person name="Wan P."/>
            <person name="Li L."/>
            <person name="Deng X."/>
            <person name="Kuang T."/>
            <person name="Xiang C."/>
            <person name="Zhu J.K."/>
            <person name="Oliver M.J."/>
            <person name="He Y."/>
        </authorList>
    </citation>
    <scope>NUCLEOTIDE SEQUENCE [LARGE SCALE GENOMIC DNA]</scope>
    <source>
        <strain evidence="2">cv. XS01</strain>
    </source>
</reference>
<name>A0A2Z7AUS9_9LAMI</name>
<dbReference type="PANTHER" id="PTHR34194:SF2">
    <property type="entry name" value="F14J8.16 PROTEIN"/>
    <property type="match status" value="1"/>
</dbReference>
<accession>A0A2Z7AUS9</accession>
<organism evidence="1 2">
    <name type="scientific">Dorcoceras hygrometricum</name>
    <dbReference type="NCBI Taxonomy" id="472368"/>
    <lineage>
        <taxon>Eukaryota</taxon>
        <taxon>Viridiplantae</taxon>
        <taxon>Streptophyta</taxon>
        <taxon>Embryophyta</taxon>
        <taxon>Tracheophyta</taxon>
        <taxon>Spermatophyta</taxon>
        <taxon>Magnoliopsida</taxon>
        <taxon>eudicotyledons</taxon>
        <taxon>Gunneridae</taxon>
        <taxon>Pentapetalae</taxon>
        <taxon>asterids</taxon>
        <taxon>lamiids</taxon>
        <taxon>Lamiales</taxon>
        <taxon>Gesneriaceae</taxon>
        <taxon>Didymocarpoideae</taxon>
        <taxon>Trichosporeae</taxon>
        <taxon>Loxocarpinae</taxon>
        <taxon>Dorcoceras</taxon>
    </lineage>
</organism>
<dbReference type="PANTHER" id="PTHR34194">
    <property type="entry name" value="F14J8.16 PROTEIN"/>
    <property type="match status" value="1"/>
</dbReference>
<evidence type="ECO:0000313" key="2">
    <source>
        <dbReference type="Proteomes" id="UP000250235"/>
    </source>
</evidence>
<proteinExistence type="predicted"/>
<dbReference type="EMBL" id="KV013947">
    <property type="protein sequence ID" value="KZV23189.1"/>
    <property type="molecule type" value="Genomic_DNA"/>
</dbReference>
<gene>
    <name evidence="1" type="ORF">F511_05028</name>
</gene>
<evidence type="ECO:0000313" key="1">
    <source>
        <dbReference type="EMBL" id="KZV23189.1"/>
    </source>
</evidence>
<protein>
    <submittedName>
        <fullName evidence="1">Uncharacterized protein</fullName>
    </submittedName>
</protein>